<dbReference type="AlphaFoldDB" id="A0A1Q9HG67"/>
<dbReference type="Pfam" id="PF11859">
    <property type="entry name" value="DUF3379"/>
    <property type="match status" value="1"/>
</dbReference>
<dbReference type="Proteomes" id="UP000186313">
    <property type="component" value="Unassembled WGS sequence"/>
</dbReference>
<sequence>MDELEFRRRIMSDPKERDSDILDAMRTNESNSKFAEDILDLDSRIAKAMNVDVPEDLADRILFNQSSRNQNNVVKANFVKRSMAMAASVAFVVGLLVGQINWGNVVVTPAQASLADTAIEHVMAEKPFIANLDEQVNTSQINAKMAPFTHQLSEQFPYHVYYLNHCGFGDANALHMVFEGEKGKVTLFMTNIASSHVEDFQKQGMDGVVEPVGNASIVIVGEKGENVANIANSIKKLIQPVSI</sequence>
<proteinExistence type="predicted"/>
<dbReference type="STRING" id="1381081.BIY22_20665"/>
<evidence type="ECO:0000313" key="4">
    <source>
        <dbReference type="Proteomes" id="UP000186313"/>
    </source>
</evidence>
<gene>
    <name evidence="2" type="ORF">BIY20_21300</name>
    <name evidence="1" type="ORF">BIY22_20665</name>
</gene>
<dbReference type="RefSeq" id="WP_075708999.1">
    <property type="nucleotide sequence ID" value="NZ_AP019654.1"/>
</dbReference>
<name>A0A1Q9HG67_9VIBR</name>
<organism evidence="1 4">
    <name type="scientific">Vibrio panuliri</name>
    <dbReference type="NCBI Taxonomy" id="1381081"/>
    <lineage>
        <taxon>Bacteria</taxon>
        <taxon>Pseudomonadati</taxon>
        <taxon>Pseudomonadota</taxon>
        <taxon>Gammaproteobacteria</taxon>
        <taxon>Vibrionales</taxon>
        <taxon>Vibrionaceae</taxon>
        <taxon>Vibrio</taxon>
    </lineage>
</organism>
<dbReference type="Proteomes" id="UP000186039">
    <property type="component" value="Unassembled WGS sequence"/>
</dbReference>
<dbReference type="EMBL" id="MJMH01000085">
    <property type="protein sequence ID" value="OLQ95291.1"/>
    <property type="molecule type" value="Genomic_DNA"/>
</dbReference>
<reference evidence="3 4" key="1">
    <citation type="submission" date="2016-09" db="EMBL/GenBank/DDBJ databases">
        <title>Genomic Taxonomy of the Vibrionaceae.</title>
        <authorList>
            <person name="Gonzalez-Castillo A."/>
            <person name="Gomez-Gil B."/>
            <person name="Enciso-Ibarra K."/>
        </authorList>
    </citation>
    <scope>NUCLEOTIDE SEQUENCE [LARGE SCALE GENOMIC DNA]</scope>
    <source>
        <strain evidence="2 3">CAIM 1902</strain>
        <strain evidence="1 4">CAIM 703</strain>
    </source>
</reference>
<dbReference type="EMBL" id="MJMJ01000019">
    <property type="protein sequence ID" value="OLQ88866.1"/>
    <property type="molecule type" value="Genomic_DNA"/>
</dbReference>
<evidence type="ECO:0000313" key="1">
    <source>
        <dbReference type="EMBL" id="OLQ88866.1"/>
    </source>
</evidence>
<accession>A0A1Q9HG67</accession>
<dbReference type="InterPro" id="IPR021806">
    <property type="entry name" value="DUF3379"/>
</dbReference>
<keyword evidence="3" id="KW-1185">Reference proteome</keyword>
<evidence type="ECO:0000313" key="2">
    <source>
        <dbReference type="EMBL" id="OLQ95291.1"/>
    </source>
</evidence>
<protein>
    <submittedName>
        <fullName evidence="1">Chemotaxis protein</fullName>
    </submittedName>
</protein>
<dbReference type="OrthoDB" id="6195578at2"/>
<evidence type="ECO:0000313" key="3">
    <source>
        <dbReference type="Proteomes" id="UP000186039"/>
    </source>
</evidence>
<comment type="caution">
    <text evidence="1">The sequence shown here is derived from an EMBL/GenBank/DDBJ whole genome shotgun (WGS) entry which is preliminary data.</text>
</comment>